<keyword evidence="3" id="KW-0812">Transmembrane</keyword>
<sequence length="253" mass="28670">MLVRKSEKPTDNINRDVDVLPRLPMLCFLLLWFNHGWLSSWSRTQSRSDVIPCGTCVLAGLVLFAELVLLAERLLLWVLMIVGPRLAVRYLVIVSEVGRFRDVFVGISLLNVYCKCGEMWDARKVFDEMPKRNSFAWATLISGTSVIKGSTELAFVIYRLEVSLQGTWQEHIHQSTDDQVCQGQKALDLRTLLNLRTMLSAHAIMNSLLNLRAKRLELNVLILPQSVLASLKIVFIMALQSQLHCGIILPVKL</sequence>
<keyword evidence="3" id="KW-1133">Transmembrane helix</keyword>
<accession>A0A6L2KXA3</accession>
<evidence type="ECO:0000256" key="3">
    <source>
        <dbReference type="SAM" id="Phobius"/>
    </source>
</evidence>
<evidence type="ECO:0000256" key="2">
    <source>
        <dbReference type="PROSITE-ProRule" id="PRU00708"/>
    </source>
</evidence>
<dbReference type="InterPro" id="IPR046960">
    <property type="entry name" value="PPR_At4g14850-like_plant"/>
</dbReference>
<feature type="transmembrane region" description="Helical" evidence="3">
    <location>
        <begin position="50"/>
        <end position="68"/>
    </location>
</feature>
<dbReference type="EMBL" id="BKCJ010003129">
    <property type="protein sequence ID" value="GEU53157.1"/>
    <property type="molecule type" value="Genomic_DNA"/>
</dbReference>
<reference evidence="4" key="1">
    <citation type="journal article" date="2019" name="Sci. Rep.">
        <title>Draft genome of Tanacetum cinerariifolium, the natural source of mosquito coil.</title>
        <authorList>
            <person name="Yamashiro T."/>
            <person name="Shiraishi A."/>
            <person name="Satake H."/>
            <person name="Nakayama K."/>
        </authorList>
    </citation>
    <scope>NUCLEOTIDE SEQUENCE</scope>
</reference>
<dbReference type="PANTHER" id="PTHR47926">
    <property type="entry name" value="PENTATRICOPEPTIDE REPEAT-CONTAINING PROTEIN"/>
    <property type="match status" value="1"/>
</dbReference>
<dbReference type="GO" id="GO:0009451">
    <property type="term" value="P:RNA modification"/>
    <property type="evidence" value="ECO:0007669"/>
    <property type="project" value="InterPro"/>
</dbReference>
<dbReference type="Pfam" id="PF01535">
    <property type="entry name" value="PPR"/>
    <property type="match status" value="1"/>
</dbReference>
<gene>
    <name evidence="4" type="ORF">Tci_025135</name>
</gene>
<keyword evidence="1" id="KW-0677">Repeat</keyword>
<name>A0A6L2KXA3_TANCI</name>
<comment type="caution">
    <text evidence="4">The sequence shown here is derived from an EMBL/GenBank/DDBJ whole genome shotgun (WGS) entry which is preliminary data.</text>
</comment>
<feature type="repeat" description="PPR" evidence="2">
    <location>
        <begin position="102"/>
        <end position="136"/>
    </location>
</feature>
<feature type="transmembrane region" description="Helical" evidence="3">
    <location>
        <begin position="74"/>
        <end position="92"/>
    </location>
</feature>
<dbReference type="GO" id="GO:0003723">
    <property type="term" value="F:RNA binding"/>
    <property type="evidence" value="ECO:0007669"/>
    <property type="project" value="InterPro"/>
</dbReference>
<dbReference type="Gene3D" id="1.25.40.10">
    <property type="entry name" value="Tetratricopeptide repeat domain"/>
    <property type="match status" value="1"/>
</dbReference>
<keyword evidence="3" id="KW-0472">Membrane</keyword>
<dbReference type="InterPro" id="IPR011990">
    <property type="entry name" value="TPR-like_helical_dom_sf"/>
</dbReference>
<proteinExistence type="predicted"/>
<protein>
    <submittedName>
        <fullName evidence="4">Pentatricopeptide repeat-containing protein At2g33680</fullName>
    </submittedName>
</protein>
<dbReference type="InterPro" id="IPR002885">
    <property type="entry name" value="PPR_rpt"/>
</dbReference>
<dbReference type="PROSITE" id="PS51375">
    <property type="entry name" value="PPR"/>
    <property type="match status" value="1"/>
</dbReference>
<organism evidence="4">
    <name type="scientific">Tanacetum cinerariifolium</name>
    <name type="common">Dalmatian daisy</name>
    <name type="synonym">Chrysanthemum cinerariifolium</name>
    <dbReference type="NCBI Taxonomy" id="118510"/>
    <lineage>
        <taxon>Eukaryota</taxon>
        <taxon>Viridiplantae</taxon>
        <taxon>Streptophyta</taxon>
        <taxon>Embryophyta</taxon>
        <taxon>Tracheophyta</taxon>
        <taxon>Spermatophyta</taxon>
        <taxon>Magnoliopsida</taxon>
        <taxon>eudicotyledons</taxon>
        <taxon>Gunneridae</taxon>
        <taxon>Pentapetalae</taxon>
        <taxon>asterids</taxon>
        <taxon>campanulids</taxon>
        <taxon>Asterales</taxon>
        <taxon>Asteraceae</taxon>
        <taxon>Asteroideae</taxon>
        <taxon>Anthemideae</taxon>
        <taxon>Anthemidinae</taxon>
        <taxon>Tanacetum</taxon>
    </lineage>
</organism>
<evidence type="ECO:0000256" key="1">
    <source>
        <dbReference type="ARBA" id="ARBA00022737"/>
    </source>
</evidence>
<feature type="transmembrane region" description="Helical" evidence="3">
    <location>
        <begin position="20"/>
        <end position="38"/>
    </location>
</feature>
<dbReference type="AlphaFoldDB" id="A0A6L2KXA3"/>
<evidence type="ECO:0000313" key="4">
    <source>
        <dbReference type="EMBL" id="GEU53157.1"/>
    </source>
</evidence>